<dbReference type="InterPro" id="IPR018999">
    <property type="entry name" value="UPF1_CH/ZBD"/>
</dbReference>
<feature type="compositionally biased region" description="Polar residues" evidence="13">
    <location>
        <begin position="1260"/>
        <end position="1275"/>
    </location>
</feature>
<dbReference type="PROSITE" id="PS51997">
    <property type="entry name" value="UPF1_CH_RICH"/>
    <property type="match status" value="1"/>
</dbReference>
<sequence>MSVLYWLNIIGCGKDSNESYYDNRDQEQWKPLIADRCFLTWLVKIPSEQEQLRARQITAQQINKLEELWKDNSDATFQDLEKPGVDEEPQQVLLRYEDGYQYQNIFGPLVKLEADYDKKLKESQTQENIEVRWDVGLNKKTIAYFTLAKTDGDMKLMHGDELRLRYLGELHKPWSGVGHVIKIPDNFGEEVGIELKNNSGAPTECISHFVVDFIWKSTSFDRMQLALRKFAVDDSSVSGYIYHRLLGHEVEEVLFRVHMPKHFSAPNLPDLNRSQVYAVKHAIQRPLSLIQGPPGTGKTVTSATIVYHLVRHSGGSVLVCAPSNIAVDQLTEKIHRTGLKVVRLCAKSREAIDSPVSFLALHNQIRSMDWESNTELQKLQQLKDETGELSSVDEKRYRMLKKSSEKELLEAADVICCTCVGAGDPRLQRLKFHSILIDESMQATEPECMVPVVLGAKQLILVGDHCQLGPVVMCKKAARAGLSQSLFERLVVLGIRPFRLEVQYRMHPELSRFPSNFFYEGSLQNGVCAGLGKVELEEVNPHLRGGRVEKHLGTQFTRPRLEPRSPCPRQSSFNTTSALTNYATKAEERKLSKIEFPWPQPDKPMFFYVTQGQEEIAGSGTSYLNRTEAANVEKLTTRFLRCGVKPEQIGVITPYEGQRAYLVQYMQYQGSLHAKLYQEIEVASVDAFQGREKDLIIMSCVRSNDHQGIGFLSDPRRLNVALTRSKYGIIIVGNPKVLSKQPLWNHLLNFYKEQKVLVEGPLNNLKESLIQFSKPKKLVNAANPGTHFMSTSIYDAREALVPGSVYDRTGHMNGGGGNLGHFYPRPNGGVGVDMYARTHDPISYISPERAQASMSNIPVPVGMFMNMAHVPPRFYNQHQQALQARQNQRNRAPPRTKTKTGRMSGKGQLSQGQDATQPYSQGGPLTQGMSQSMSQPGFSLSQPGLSQPELSQDSYMVGEFHSQMDGMLSQDSTYQGDPVLSAWAVTGWSRYQRRDSTQRWNRSGATLFLYAPEIFRSSRTVETNSPMASLVLTDSSHLTSDSQHLEIFALPTVSIRAMYHAMFPPYVYTHLTGQQNHQQYSSNANRQSHHIFGSNPQLGPSIDLLQLMGIEMPPIRTNRGYEHGHGGRGGGWRERGNHHSNNVQVMPPPSHPAYRQPHNNQNGKKNLWNNKNMASQEVETAARTVYSRPPRCTAQQDTNMSDTTYNSDSGFSSRSPTPIKLQQGDQSNLEENCKDSSTNSSSGDSGKGVKRVYHEVYSNTNLPHYSNSTSSNGYQTPPPVPPHPPPSITSAQQFYHHVPPPPTPIFYGYPIYGQQQQQAPQQPRRSDGHDQSVYTGGGNNNHKRRYQSGRFSPPMLYKNRMQEMKESPKELLTGGEWDNLSRGIWKKFTDNQQSNETFKKKMMLWRSLLFIVKSAYPRYGLYLVGSTISGFGSDNSDVDMCLLVRHTEMDQRSEAVGHLEELLMCLRRCDFVTQPELIQAKVPILKFRDHRRGLDVDLNCNNSVGIRNTHLLHCYAQRGVSPAVLPCLHDMYQGKFSPQSDVQHIDVHEVIPIFQSENKQTLGELLLAFLRYFVKFDFSQYALSVRLAARIPIEECRRARAYKNDPHQWKYLCIEEPFDLTNTARSVYDRDVFESVKEVFMNSYNQLKKTKDIESIFRLDDKD</sequence>
<comment type="caution">
    <text evidence="12">Lacks conserved residue(s) required for the propagation of feature annotation.</text>
</comment>
<evidence type="ECO:0000256" key="10">
    <source>
        <dbReference type="ARBA" id="ARBA00022840"/>
    </source>
</evidence>
<dbReference type="EMBL" id="OC001035">
    <property type="protein sequence ID" value="CAD7258967.1"/>
    <property type="molecule type" value="Genomic_DNA"/>
</dbReference>
<feature type="region of interest" description="Disordered" evidence="13">
    <location>
        <begin position="879"/>
        <end position="949"/>
    </location>
</feature>
<keyword evidence="9" id="KW-0862">Zinc</keyword>
<dbReference type="FunFam" id="2.40.30.230:FF:000001">
    <property type="entry name" value="Regulator of nonsense transcripts 1"/>
    <property type="match status" value="1"/>
</dbReference>
<evidence type="ECO:0000259" key="14">
    <source>
        <dbReference type="PROSITE" id="PS51997"/>
    </source>
</evidence>
<evidence type="ECO:0000256" key="5">
    <source>
        <dbReference type="ARBA" id="ARBA00022741"/>
    </source>
</evidence>
<dbReference type="InterPro" id="IPR054708">
    <property type="entry name" value="MTPAP-like_central"/>
</dbReference>
<dbReference type="InterPro" id="IPR006935">
    <property type="entry name" value="Helicase/UvrB_N"/>
</dbReference>
<keyword evidence="8" id="KW-0347">Helicase</keyword>
<dbReference type="InterPro" id="IPR045055">
    <property type="entry name" value="DNA2/NAM7-like"/>
</dbReference>
<dbReference type="SUPFAM" id="SSF81631">
    <property type="entry name" value="PAP/OAS1 substrate-binding domain"/>
    <property type="match status" value="1"/>
</dbReference>
<feature type="region of interest" description="Disordered" evidence="13">
    <location>
        <begin position="1314"/>
        <end position="1353"/>
    </location>
</feature>
<dbReference type="InterPro" id="IPR047187">
    <property type="entry name" value="SF1_C_Upf1"/>
</dbReference>
<protein>
    <recommendedName>
        <fullName evidence="14">Upf1 domain-containing protein</fullName>
    </recommendedName>
</protein>
<name>A0A7R9FY97_TIMSH</name>
<dbReference type="CDD" id="cd21407">
    <property type="entry name" value="1B_UPF1-like"/>
    <property type="match status" value="1"/>
</dbReference>
<feature type="compositionally biased region" description="Polar residues" evidence="13">
    <location>
        <begin position="907"/>
        <end position="949"/>
    </location>
</feature>
<dbReference type="GO" id="GO:0003723">
    <property type="term" value="F:RNA binding"/>
    <property type="evidence" value="ECO:0007669"/>
    <property type="project" value="InterPro"/>
</dbReference>
<dbReference type="PANTHER" id="PTHR10887">
    <property type="entry name" value="DNA2/NAM7 HELICASE FAMILY"/>
    <property type="match status" value="1"/>
</dbReference>
<keyword evidence="6" id="KW-0863">Zinc-finger</keyword>
<dbReference type="Pfam" id="PF13086">
    <property type="entry name" value="AAA_11"/>
    <property type="match status" value="1"/>
</dbReference>
<dbReference type="Pfam" id="PF09416">
    <property type="entry name" value="UPF1_Zn_bind"/>
    <property type="match status" value="1"/>
</dbReference>
<dbReference type="Gene3D" id="3.40.50.300">
    <property type="entry name" value="P-loop containing nucleotide triphosphate hydrolases"/>
    <property type="match status" value="2"/>
</dbReference>
<dbReference type="InterPro" id="IPR043519">
    <property type="entry name" value="NT_sf"/>
</dbReference>
<dbReference type="CDD" id="cd18039">
    <property type="entry name" value="DEXXQc_UPF1"/>
    <property type="match status" value="1"/>
</dbReference>
<dbReference type="GO" id="GO:0008270">
    <property type="term" value="F:zinc ion binding"/>
    <property type="evidence" value="ECO:0007669"/>
    <property type="project" value="UniProtKB-KW"/>
</dbReference>
<dbReference type="SUPFAM" id="SSF52540">
    <property type="entry name" value="P-loop containing nucleoside triphosphate hydrolases"/>
    <property type="match status" value="1"/>
</dbReference>
<dbReference type="CDD" id="cd05402">
    <property type="entry name" value="NT_PAP_TUTase"/>
    <property type="match status" value="1"/>
</dbReference>
<keyword evidence="3" id="KW-0963">Cytoplasm</keyword>
<dbReference type="GO" id="GO:0003724">
    <property type="term" value="F:RNA helicase activity"/>
    <property type="evidence" value="ECO:0007669"/>
    <property type="project" value="InterPro"/>
</dbReference>
<feature type="compositionally biased region" description="Low complexity" evidence="13">
    <location>
        <begin position="879"/>
        <end position="891"/>
    </location>
</feature>
<accession>A0A7R9FY97</accession>
<evidence type="ECO:0000256" key="7">
    <source>
        <dbReference type="ARBA" id="ARBA00022801"/>
    </source>
</evidence>
<dbReference type="InterPro" id="IPR002058">
    <property type="entry name" value="PAP_assoc"/>
</dbReference>
<feature type="region of interest" description="Disordered" evidence="13">
    <location>
        <begin position="1123"/>
        <end position="1248"/>
    </location>
</feature>
<dbReference type="Pfam" id="PF04851">
    <property type="entry name" value="ResIII"/>
    <property type="match status" value="1"/>
</dbReference>
<dbReference type="InterPro" id="IPR041677">
    <property type="entry name" value="DNA2/NAM7_AAA_11"/>
</dbReference>
<evidence type="ECO:0000256" key="9">
    <source>
        <dbReference type="ARBA" id="ARBA00022833"/>
    </source>
</evidence>
<dbReference type="InterPro" id="IPR040812">
    <property type="entry name" value="UPF1_1B_dom"/>
</dbReference>
<proteinExistence type="inferred from homology"/>
<dbReference type="Gene3D" id="2.40.30.230">
    <property type="match status" value="1"/>
</dbReference>
<gene>
    <name evidence="15" type="ORF">TSIB3V08_LOCUS3186</name>
</gene>
<dbReference type="Pfam" id="PF13087">
    <property type="entry name" value="AAA_12"/>
    <property type="match status" value="1"/>
</dbReference>
<dbReference type="GO" id="GO:0016787">
    <property type="term" value="F:hydrolase activity"/>
    <property type="evidence" value="ECO:0007669"/>
    <property type="project" value="UniProtKB-KW"/>
</dbReference>
<dbReference type="GO" id="GO:0003677">
    <property type="term" value="F:DNA binding"/>
    <property type="evidence" value="ECO:0007669"/>
    <property type="project" value="InterPro"/>
</dbReference>
<dbReference type="InterPro" id="IPR027417">
    <property type="entry name" value="P-loop_NTPase"/>
</dbReference>
<keyword evidence="4" id="KW-0479">Metal-binding</keyword>
<dbReference type="Gene3D" id="3.30.460.10">
    <property type="entry name" value="Beta Polymerase, domain 2"/>
    <property type="match status" value="1"/>
</dbReference>
<dbReference type="Pfam" id="PF03828">
    <property type="entry name" value="PAP_assoc"/>
    <property type="match status" value="1"/>
</dbReference>
<reference evidence="15" key="1">
    <citation type="submission" date="2020-11" db="EMBL/GenBank/DDBJ databases">
        <authorList>
            <person name="Tran Van P."/>
        </authorList>
    </citation>
    <scope>NUCLEOTIDE SEQUENCE</scope>
</reference>
<feature type="region of interest" description="Disordered" evidence="13">
    <location>
        <begin position="1260"/>
        <end position="1300"/>
    </location>
</feature>
<feature type="compositionally biased region" description="Basic and acidic residues" evidence="13">
    <location>
        <begin position="1123"/>
        <end position="1137"/>
    </location>
</feature>
<feature type="compositionally biased region" description="Low complexity" evidence="13">
    <location>
        <begin position="1159"/>
        <end position="1172"/>
    </location>
</feature>
<evidence type="ECO:0000256" key="12">
    <source>
        <dbReference type="PROSITE-ProRule" id="PRU01341"/>
    </source>
</evidence>
<dbReference type="GO" id="GO:0005737">
    <property type="term" value="C:cytoplasm"/>
    <property type="evidence" value="ECO:0007669"/>
    <property type="project" value="UniProtKB-SubCell"/>
</dbReference>
<dbReference type="CDD" id="cd18808">
    <property type="entry name" value="SF1_C_Upf1"/>
    <property type="match status" value="1"/>
</dbReference>
<evidence type="ECO:0000313" key="15">
    <source>
        <dbReference type="EMBL" id="CAD7258967.1"/>
    </source>
</evidence>
<dbReference type="Gene3D" id="6.10.140.1240">
    <property type="match status" value="1"/>
</dbReference>
<evidence type="ECO:0000256" key="3">
    <source>
        <dbReference type="ARBA" id="ARBA00022490"/>
    </source>
</evidence>
<dbReference type="Gene3D" id="1.10.1410.10">
    <property type="match status" value="1"/>
</dbReference>
<keyword evidence="5" id="KW-0547">Nucleotide-binding</keyword>
<dbReference type="InterPro" id="IPR041679">
    <property type="entry name" value="DNA2/NAM7-like_C"/>
</dbReference>
<feature type="compositionally biased region" description="Polar residues" evidence="13">
    <location>
        <begin position="1193"/>
        <end position="1216"/>
    </location>
</feature>
<feature type="compositionally biased region" description="Low complexity" evidence="13">
    <location>
        <begin position="1314"/>
        <end position="1323"/>
    </location>
</feature>
<dbReference type="PANTHER" id="PTHR10887:SF364">
    <property type="entry name" value="REGULATOR OF NONSENSE TRANSCRIPTS 1"/>
    <property type="match status" value="1"/>
</dbReference>
<evidence type="ECO:0000256" key="6">
    <source>
        <dbReference type="ARBA" id="ARBA00022771"/>
    </source>
</evidence>
<evidence type="ECO:0000256" key="11">
    <source>
        <dbReference type="ARBA" id="ARBA00022842"/>
    </source>
</evidence>
<feature type="compositionally biased region" description="Low complexity" evidence="13">
    <location>
        <begin position="1235"/>
        <end position="1244"/>
    </location>
</feature>
<evidence type="ECO:0000256" key="8">
    <source>
        <dbReference type="ARBA" id="ARBA00022806"/>
    </source>
</evidence>
<dbReference type="GO" id="GO:0000184">
    <property type="term" value="P:nuclear-transcribed mRNA catabolic process, nonsense-mediated decay"/>
    <property type="evidence" value="ECO:0007669"/>
    <property type="project" value="InterPro"/>
</dbReference>
<evidence type="ECO:0000256" key="2">
    <source>
        <dbReference type="ARBA" id="ARBA00007913"/>
    </source>
</evidence>
<evidence type="ECO:0000256" key="13">
    <source>
        <dbReference type="SAM" id="MobiDB-lite"/>
    </source>
</evidence>
<dbReference type="SUPFAM" id="SSF81301">
    <property type="entry name" value="Nucleotidyltransferase"/>
    <property type="match status" value="1"/>
</dbReference>
<dbReference type="Pfam" id="PF18141">
    <property type="entry name" value="UPF1_1B_dom"/>
    <property type="match status" value="1"/>
</dbReference>
<dbReference type="GO" id="GO:1990817">
    <property type="term" value="F:poly(A) RNA polymerase activity"/>
    <property type="evidence" value="ECO:0007669"/>
    <property type="project" value="UniProtKB-ARBA"/>
</dbReference>
<keyword evidence="7" id="KW-0378">Hydrolase</keyword>
<dbReference type="GO" id="GO:0005524">
    <property type="term" value="F:ATP binding"/>
    <property type="evidence" value="ECO:0007669"/>
    <property type="project" value="UniProtKB-KW"/>
</dbReference>
<evidence type="ECO:0000256" key="4">
    <source>
        <dbReference type="ARBA" id="ARBA00022723"/>
    </source>
</evidence>
<comment type="subcellular location">
    <subcellularLocation>
        <location evidence="1">Cytoplasm</location>
    </subcellularLocation>
</comment>
<evidence type="ECO:0000256" key="1">
    <source>
        <dbReference type="ARBA" id="ARBA00004496"/>
    </source>
</evidence>
<organism evidence="15">
    <name type="scientific">Timema shepardi</name>
    <name type="common">Walking stick</name>
    <dbReference type="NCBI Taxonomy" id="629360"/>
    <lineage>
        <taxon>Eukaryota</taxon>
        <taxon>Metazoa</taxon>
        <taxon>Ecdysozoa</taxon>
        <taxon>Arthropoda</taxon>
        <taxon>Hexapoda</taxon>
        <taxon>Insecta</taxon>
        <taxon>Pterygota</taxon>
        <taxon>Neoptera</taxon>
        <taxon>Polyneoptera</taxon>
        <taxon>Phasmatodea</taxon>
        <taxon>Timematodea</taxon>
        <taxon>Timematoidea</taxon>
        <taxon>Timematidae</taxon>
        <taxon>Timema</taxon>
    </lineage>
</organism>
<dbReference type="Pfam" id="PF22600">
    <property type="entry name" value="MTPAP-like_central"/>
    <property type="match status" value="1"/>
</dbReference>
<keyword evidence="10" id="KW-0067">ATP-binding</keyword>
<feature type="domain" description="Upf1" evidence="14">
    <location>
        <begin position="1"/>
        <end position="72"/>
    </location>
</feature>
<feature type="compositionally biased region" description="Pro residues" evidence="13">
    <location>
        <begin position="1276"/>
        <end position="1287"/>
    </location>
</feature>
<comment type="similarity">
    <text evidence="2">Belongs to the DNA2/NAM7 helicase family.</text>
</comment>
<keyword evidence="11" id="KW-0460">Magnesium</keyword>